<reference evidence="2 3" key="2">
    <citation type="submission" date="2018-10" db="EMBL/GenBank/DDBJ databases">
        <authorList>
            <consortium name="Pathogen Informatics"/>
        </authorList>
    </citation>
    <scope>NUCLEOTIDE SEQUENCE [LARGE SCALE GENOMIC DNA]</scope>
</reference>
<feature type="domain" description="Ig-like" evidence="1">
    <location>
        <begin position="28"/>
        <end position="127"/>
    </location>
</feature>
<dbReference type="AlphaFoldDB" id="A0A0N4V515"/>
<dbReference type="WBParaSite" id="EVEC_0000529401-mRNA-1">
    <property type="protein sequence ID" value="EVEC_0000529401-mRNA-1"/>
    <property type="gene ID" value="EVEC_0000529401"/>
</dbReference>
<evidence type="ECO:0000313" key="4">
    <source>
        <dbReference type="WBParaSite" id="EVEC_0000529401-mRNA-1"/>
    </source>
</evidence>
<dbReference type="InterPro" id="IPR007110">
    <property type="entry name" value="Ig-like_dom"/>
</dbReference>
<dbReference type="Pfam" id="PF07679">
    <property type="entry name" value="I-set"/>
    <property type="match status" value="1"/>
</dbReference>
<proteinExistence type="predicted"/>
<organism evidence="4">
    <name type="scientific">Enterobius vermicularis</name>
    <name type="common">Human pinworm</name>
    <dbReference type="NCBI Taxonomy" id="51028"/>
    <lineage>
        <taxon>Eukaryota</taxon>
        <taxon>Metazoa</taxon>
        <taxon>Ecdysozoa</taxon>
        <taxon>Nematoda</taxon>
        <taxon>Chromadorea</taxon>
        <taxon>Rhabditida</taxon>
        <taxon>Spirurina</taxon>
        <taxon>Oxyuridomorpha</taxon>
        <taxon>Oxyuroidea</taxon>
        <taxon>Oxyuridae</taxon>
        <taxon>Enterobius</taxon>
    </lineage>
</organism>
<protein>
    <submittedName>
        <fullName evidence="4">Ig-like domain-containing protein</fullName>
    </submittedName>
</protein>
<dbReference type="STRING" id="51028.A0A0N4V515"/>
<evidence type="ECO:0000313" key="2">
    <source>
        <dbReference type="EMBL" id="VDD90174.1"/>
    </source>
</evidence>
<keyword evidence="3" id="KW-1185">Reference proteome</keyword>
<dbReference type="InterPro" id="IPR013783">
    <property type="entry name" value="Ig-like_fold"/>
</dbReference>
<evidence type="ECO:0000259" key="1">
    <source>
        <dbReference type="PROSITE" id="PS50835"/>
    </source>
</evidence>
<dbReference type="InterPro" id="IPR013098">
    <property type="entry name" value="Ig_I-set"/>
</dbReference>
<name>A0A0N4V515_ENTVE</name>
<dbReference type="Proteomes" id="UP000274131">
    <property type="component" value="Unassembled WGS sequence"/>
</dbReference>
<dbReference type="OrthoDB" id="5969272at2759"/>
<dbReference type="PROSITE" id="PS50835">
    <property type="entry name" value="IG_LIKE"/>
    <property type="match status" value="1"/>
</dbReference>
<dbReference type="Gene3D" id="2.60.40.10">
    <property type="entry name" value="Immunoglobulins"/>
    <property type="match status" value="1"/>
</dbReference>
<accession>A0A0N4V515</accession>
<gene>
    <name evidence="2" type="ORF">EVEC_LOCUS4925</name>
</gene>
<reference evidence="4" key="1">
    <citation type="submission" date="2017-02" db="UniProtKB">
        <authorList>
            <consortium name="WormBaseParasite"/>
        </authorList>
    </citation>
    <scope>IDENTIFICATION</scope>
</reference>
<sequence>MKDLTCIKSLIFDKRFSLTNLFATNLEPSQEREVTVTASGTESDDDEYQEYIVPEGCTATIACELEDSDRVRELNWKRDGETINYDGNPRIEHVVNGLKHYLVIRDAQPDDSACYSVCIDSVEFKVAHVIVNNSTSTYAALPMKRISSSSLHNV</sequence>
<dbReference type="SUPFAM" id="SSF48726">
    <property type="entry name" value="Immunoglobulin"/>
    <property type="match status" value="1"/>
</dbReference>
<dbReference type="InterPro" id="IPR036179">
    <property type="entry name" value="Ig-like_dom_sf"/>
</dbReference>
<evidence type="ECO:0000313" key="3">
    <source>
        <dbReference type="Proteomes" id="UP000274131"/>
    </source>
</evidence>
<dbReference type="EMBL" id="UXUI01008003">
    <property type="protein sequence ID" value="VDD90174.1"/>
    <property type="molecule type" value="Genomic_DNA"/>
</dbReference>